<dbReference type="PANTHER" id="PTHR11328:SF28">
    <property type="entry name" value="MAJOR FACILITATOR SUPERFAMILY DOMAIN-CONTAINING PROTEIN 12"/>
    <property type="match status" value="1"/>
</dbReference>
<name>A0A835DCI9_TETSI</name>
<dbReference type="GO" id="GO:0008643">
    <property type="term" value="P:carbohydrate transport"/>
    <property type="evidence" value="ECO:0007669"/>
    <property type="project" value="InterPro"/>
</dbReference>
<accession>A0A835DCI9</accession>
<comment type="caution">
    <text evidence="2">The sequence shown here is derived from an EMBL/GenBank/DDBJ whole genome shotgun (WGS) entry which is preliminary data.</text>
</comment>
<sequence>MQSVLVGEDLHGCAFVYGSLSFLDKISCGIALYVLESYQVWRELIWPSLSFQSGWILRNLLQRDDRQFQGCNDVGMLDFQIEDSILFAFFNMDCMDSTHIVF</sequence>
<dbReference type="EMBL" id="JABCRI010000013">
    <property type="protein sequence ID" value="KAF8395239.1"/>
    <property type="molecule type" value="Genomic_DNA"/>
</dbReference>
<reference evidence="2 3" key="1">
    <citation type="submission" date="2020-04" db="EMBL/GenBank/DDBJ databases">
        <title>Plant Genome Project.</title>
        <authorList>
            <person name="Zhang R.-G."/>
        </authorList>
    </citation>
    <scope>NUCLEOTIDE SEQUENCE [LARGE SCALE GENOMIC DNA]</scope>
    <source>
        <strain evidence="2">YNK0</strain>
        <tissue evidence="2">Leaf</tissue>
    </source>
</reference>
<comment type="similarity">
    <text evidence="1">Belongs to the major facilitator superfamily.</text>
</comment>
<evidence type="ECO:0000313" key="3">
    <source>
        <dbReference type="Proteomes" id="UP000655225"/>
    </source>
</evidence>
<organism evidence="2 3">
    <name type="scientific">Tetracentron sinense</name>
    <name type="common">Spur-leaf</name>
    <dbReference type="NCBI Taxonomy" id="13715"/>
    <lineage>
        <taxon>Eukaryota</taxon>
        <taxon>Viridiplantae</taxon>
        <taxon>Streptophyta</taxon>
        <taxon>Embryophyta</taxon>
        <taxon>Tracheophyta</taxon>
        <taxon>Spermatophyta</taxon>
        <taxon>Magnoliopsida</taxon>
        <taxon>Trochodendrales</taxon>
        <taxon>Trochodendraceae</taxon>
        <taxon>Tetracentron</taxon>
    </lineage>
</organism>
<protein>
    <submittedName>
        <fullName evidence="2">Uncharacterized protein</fullName>
    </submittedName>
</protein>
<dbReference type="OrthoDB" id="1746398at2759"/>
<dbReference type="AlphaFoldDB" id="A0A835DCI9"/>
<dbReference type="PANTHER" id="PTHR11328">
    <property type="entry name" value="MAJOR FACILITATOR SUPERFAMILY DOMAIN-CONTAINING PROTEIN"/>
    <property type="match status" value="1"/>
</dbReference>
<dbReference type="GO" id="GO:0005886">
    <property type="term" value="C:plasma membrane"/>
    <property type="evidence" value="ECO:0007669"/>
    <property type="project" value="TreeGrafter"/>
</dbReference>
<evidence type="ECO:0000256" key="1">
    <source>
        <dbReference type="ARBA" id="ARBA00008335"/>
    </source>
</evidence>
<proteinExistence type="inferred from homology"/>
<dbReference type="Proteomes" id="UP000655225">
    <property type="component" value="Unassembled WGS sequence"/>
</dbReference>
<gene>
    <name evidence="2" type="ORF">HHK36_019181</name>
</gene>
<evidence type="ECO:0000313" key="2">
    <source>
        <dbReference type="EMBL" id="KAF8395239.1"/>
    </source>
</evidence>
<keyword evidence="3" id="KW-1185">Reference proteome</keyword>
<dbReference type="InterPro" id="IPR039672">
    <property type="entry name" value="MFS_2"/>
</dbReference>
<dbReference type="GO" id="GO:0015293">
    <property type="term" value="F:symporter activity"/>
    <property type="evidence" value="ECO:0007669"/>
    <property type="project" value="InterPro"/>
</dbReference>